<reference evidence="4" key="2">
    <citation type="submission" date="2025-09" db="UniProtKB">
        <authorList>
            <consortium name="Ensembl"/>
        </authorList>
    </citation>
    <scope>IDENTIFICATION</scope>
</reference>
<dbReference type="PROSITE" id="PS50835">
    <property type="entry name" value="IG_LIKE"/>
    <property type="match status" value="3"/>
</dbReference>
<dbReference type="AlphaFoldDB" id="A0A8B9PHK3"/>
<name>A0A8B9PHK3_APTOW</name>
<dbReference type="FunFam" id="2.60.40.10:FF:000998">
    <property type="entry name" value="Immunoglobulin heavy constant epsilon"/>
    <property type="match status" value="1"/>
</dbReference>
<dbReference type="InterPro" id="IPR050380">
    <property type="entry name" value="Immune_Resp_Modulators"/>
</dbReference>
<dbReference type="InterPro" id="IPR013783">
    <property type="entry name" value="Ig-like_fold"/>
</dbReference>
<accession>A0A8B9PHK3</accession>
<dbReference type="FunFam" id="2.60.40.10:FF:000463">
    <property type="entry name" value="Immunoglobulin heavy constant gamma 1"/>
    <property type="match status" value="1"/>
</dbReference>
<dbReference type="Ensembl" id="ENSAOWT00000007820.1">
    <property type="protein sequence ID" value="ENSAOWP00000006913.1"/>
    <property type="gene ID" value="ENSAOWG00000004762.1"/>
</dbReference>
<protein>
    <recommendedName>
        <fullName evidence="3">Ig-like domain-containing protein</fullName>
    </recommendedName>
</protein>
<feature type="domain" description="Ig-like" evidence="3">
    <location>
        <begin position="176"/>
        <end position="278"/>
    </location>
</feature>
<keyword evidence="2" id="KW-1133">Transmembrane helix</keyword>
<proteinExistence type="predicted"/>
<evidence type="ECO:0000259" key="3">
    <source>
        <dbReference type="PROSITE" id="PS50835"/>
    </source>
</evidence>
<dbReference type="Pfam" id="PF07654">
    <property type="entry name" value="C1-set"/>
    <property type="match status" value="3"/>
</dbReference>
<dbReference type="CDD" id="cd05768">
    <property type="entry name" value="IgC1_CH3_IgAGD_CH4_IgAEM"/>
    <property type="match status" value="1"/>
</dbReference>
<evidence type="ECO:0000256" key="1">
    <source>
        <dbReference type="ARBA" id="ARBA00023319"/>
    </source>
</evidence>
<evidence type="ECO:0000313" key="4">
    <source>
        <dbReference type="Ensembl" id="ENSAOWP00000006913.1"/>
    </source>
</evidence>
<organism evidence="4 5">
    <name type="scientific">Apteryx owenii</name>
    <name type="common">Little spotted kiwi</name>
    <dbReference type="NCBI Taxonomy" id="8824"/>
    <lineage>
        <taxon>Eukaryota</taxon>
        <taxon>Metazoa</taxon>
        <taxon>Chordata</taxon>
        <taxon>Craniata</taxon>
        <taxon>Vertebrata</taxon>
        <taxon>Euteleostomi</taxon>
        <taxon>Archelosauria</taxon>
        <taxon>Archosauria</taxon>
        <taxon>Dinosauria</taxon>
        <taxon>Saurischia</taxon>
        <taxon>Theropoda</taxon>
        <taxon>Coelurosauria</taxon>
        <taxon>Aves</taxon>
        <taxon>Palaeognathae</taxon>
        <taxon>Apterygiformes</taxon>
        <taxon>Apterygidae</taxon>
        <taxon>Apteryx</taxon>
    </lineage>
</organism>
<dbReference type="Gene3D" id="2.60.40.10">
    <property type="entry name" value="Immunoglobulins"/>
    <property type="match status" value="4"/>
</dbReference>
<dbReference type="InterPro" id="IPR003597">
    <property type="entry name" value="Ig_C1-set"/>
</dbReference>
<keyword evidence="5" id="KW-1185">Reference proteome</keyword>
<dbReference type="InterPro" id="IPR003006">
    <property type="entry name" value="Ig/MHC_CS"/>
</dbReference>
<evidence type="ECO:0000313" key="5">
    <source>
        <dbReference type="Proteomes" id="UP000694424"/>
    </source>
</evidence>
<feature type="domain" description="Ig-like" evidence="3">
    <location>
        <begin position="74"/>
        <end position="170"/>
    </location>
</feature>
<sequence>ELAFSWTNYANESVSSGISVFPAVLTGGLYTAASQLTLPLPEGKGQQPFYCRARHSEGDRYLEVVNPGPVDATPAVSIHPPSREDFEGPYRNSTVLCRVASPRKLPFAVQWLKNGAPQDTDVATEGPVSDGRGGYVTNSGISVSQSDWDAGTVYTCKVDAELRNTSKALECGFERPLETEIVVRAVAPAFADIFIDKVAKLTCRVTNLPSAEGLTITWRKETGQELETKTLPRVLQPNGLYSVDGVASVCADEWDKGELYTCRVTHPDLLFPVEEKLQKKTDSSAKAPSIYVFSPPTEQLSMHEMATVTCLVKGFNPPDLLVRWLRNGEPVAAGDYVTLPPVAEGQPPRSYFTYSALSVSGEDWGAGNVYTCLVGHEKLPLQVAQKSVDKSSAYLDGFLEAEEEDLNNLWTTASTFIVLFILSLFYSATVTLIKVK</sequence>
<dbReference type="PROSITE" id="PS00290">
    <property type="entry name" value="IG_MHC"/>
    <property type="match status" value="2"/>
</dbReference>
<dbReference type="SMART" id="SM00407">
    <property type="entry name" value="IGc1"/>
    <property type="match status" value="3"/>
</dbReference>
<dbReference type="Proteomes" id="UP000694424">
    <property type="component" value="Unplaced"/>
</dbReference>
<evidence type="ECO:0000256" key="2">
    <source>
        <dbReference type="SAM" id="Phobius"/>
    </source>
</evidence>
<dbReference type="InterPro" id="IPR007110">
    <property type="entry name" value="Ig-like_dom"/>
</dbReference>
<dbReference type="PANTHER" id="PTHR23411">
    <property type="entry name" value="TAPASIN"/>
    <property type="match status" value="1"/>
</dbReference>
<feature type="transmembrane region" description="Helical" evidence="2">
    <location>
        <begin position="409"/>
        <end position="433"/>
    </location>
</feature>
<reference evidence="4" key="1">
    <citation type="submission" date="2025-08" db="UniProtKB">
        <authorList>
            <consortium name="Ensembl"/>
        </authorList>
    </citation>
    <scope>IDENTIFICATION</scope>
</reference>
<keyword evidence="2" id="KW-0472">Membrane</keyword>
<dbReference type="InterPro" id="IPR036179">
    <property type="entry name" value="Ig-like_dom_sf"/>
</dbReference>
<dbReference type="SUPFAM" id="SSF48726">
    <property type="entry name" value="Immunoglobulin"/>
    <property type="match status" value="4"/>
</dbReference>
<keyword evidence="2" id="KW-0812">Transmembrane</keyword>
<feature type="domain" description="Ig-like" evidence="3">
    <location>
        <begin position="288"/>
        <end position="389"/>
    </location>
</feature>
<keyword evidence="1" id="KW-0393">Immunoglobulin domain</keyword>